<proteinExistence type="predicted"/>
<dbReference type="EMBL" id="JAGIZB010000025">
    <property type="protein sequence ID" value="MBP0447111.1"/>
    <property type="molecule type" value="Genomic_DNA"/>
</dbReference>
<evidence type="ECO:0000256" key="4">
    <source>
        <dbReference type="ARBA" id="ARBA00022801"/>
    </source>
</evidence>
<dbReference type="Proteomes" id="UP000681594">
    <property type="component" value="Unassembled WGS sequence"/>
</dbReference>
<evidence type="ECO:0000256" key="6">
    <source>
        <dbReference type="ARBA" id="ARBA00023049"/>
    </source>
</evidence>
<feature type="region of interest" description="Disordered" evidence="7">
    <location>
        <begin position="1"/>
        <end position="21"/>
    </location>
</feature>
<evidence type="ECO:0000313" key="10">
    <source>
        <dbReference type="Proteomes" id="UP000681594"/>
    </source>
</evidence>
<reference evidence="9 10" key="1">
    <citation type="submission" date="2021-03" db="EMBL/GenBank/DDBJ databases">
        <authorList>
            <person name="So Y."/>
        </authorList>
    </citation>
    <scope>NUCLEOTIDE SEQUENCE [LARGE SCALE GENOMIC DNA]</scope>
    <source>
        <strain evidence="9 10">SSH11</strain>
    </source>
</reference>
<dbReference type="Pfam" id="PF01551">
    <property type="entry name" value="Peptidase_M23"/>
    <property type="match status" value="1"/>
</dbReference>
<name>A0ABS4AJA5_9PROT</name>
<dbReference type="SUPFAM" id="SSF51261">
    <property type="entry name" value="Duplicated hybrid motif"/>
    <property type="match status" value="1"/>
</dbReference>
<feature type="compositionally biased region" description="Basic and acidic residues" evidence="7">
    <location>
        <begin position="278"/>
        <end position="330"/>
    </location>
</feature>
<keyword evidence="5" id="KW-0862">Zinc</keyword>
<evidence type="ECO:0000313" key="9">
    <source>
        <dbReference type="EMBL" id="MBP0447111.1"/>
    </source>
</evidence>
<sequence length="459" mass="48417">MTPRGLRAARDAPPARGRTPGLPGLWLALAALALQPGSAAAQPDRRALDAAEREARSARGEAAATARELRSAETAERALSRQWAEAGRRAVAAEEAAAEAEARLQAAEAARDAAEADLTHRAEALAPLVPAMRRLGLWPAETLLVVPAPPEEALRGALILRGVARRLAREAAGYREAREAALRAAAALEEERTRLVAARVAAREAAEAVEAALAEARVRREAARDAEAAATRRAATAASQARDLRGAIERLEREARAREARERAEAVERERQAEARERAAEARRREAEARARDAEARETREAASRAAREAERDAEAARESAEAARERVREAAASTPRPGRGAPVAGRVQKGFGQGGANGQTWSAPAGARVVSPCGGRVVFSGPFRSYGQMLIVDCGGGYHFVLAGLDRLDAEPGQRVQAGEAVGTLGNAEGSGGGRASLYLELRRGGRAVDPAGWTGRG</sequence>
<evidence type="ECO:0000259" key="8">
    <source>
        <dbReference type="Pfam" id="PF01551"/>
    </source>
</evidence>
<protein>
    <submittedName>
        <fullName evidence="9">Peptidoglycan DD-metalloendopeptidase family protein</fullName>
    </submittedName>
</protein>
<dbReference type="Gene3D" id="2.70.70.10">
    <property type="entry name" value="Glucose Permease (Domain IIA)"/>
    <property type="match status" value="1"/>
</dbReference>
<evidence type="ECO:0000256" key="3">
    <source>
        <dbReference type="ARBA" id="ARBA00022723"/>
    </source>
</evidence>
<feature type="region of interest" description="Disordered" evidence="7">
    <location>
        <begin position="39"/>
        <end position="71"/>
    </location>
</feature>
<dbReference type="InterPro" id="IPR050570">
    <property type="entry name" value="Cell_wall_metabolism_enzyme"/>
</dbReference>
<feature type="compositionally biased region" description="Basic and acidic residues" evidence="7">
    <location>
        <begin position="43"/>
        <end position="59"/>
    </location>
</feature>
<dbReference type="InterPro" id="IPR016047">
    <property type="entry name" value="M23ase_b-sheet_dom"/>
</dbReference>
<feature type="domain" description="M23ase beta-sheet core" evidence="8">
    <location>
        <begin position="358"/>
        <end position="452"/>
    </location>
</feature>
<keyword evidence="2" id="KW-0645">Protease</keyword>
<comment type="caution">
    <text evidence="9">The sequence shown here is derived from an EMBL/GenBank/DDBJ whole genome shotgun (WGS) entry which is preliminary data.</text>
</comment>
<comment type="cofactor">
    <cofactor evidence="1">
        <name>Zn(2+)</name>
        <dbReference type="ChEBI" id="CHEBI:29105"/>
    </cofactor>
</comment>
<organism evidence="9 10">
    <name type="scientific">Pararoseomonas baculiformis</name>
    <dbReference type="NCBI Taxonomy" id="2820812"/>
    <lineage>
        <taxon>Bacteria</taxon>
        <taxon>Pseudomonadati</taxon>
        <taxon>Pseudomonadota</taxon>
        <taxon>Alphaproteobacteria</taxon>
        <taxon>Acetobacterales</taxon>
        <taxon>Acetobacteraceae</taxon>
        <taxon>Pararoseomonas</taxon>
    </lineage>
</organism>
<gene>
    <name evidence="9" type="ORF">J8J14_20245</name>
</gene>
<dbReference type="PANTHER" id="PTHR21666:SF288">
    <property type="entry name" value="CELL DIVISION PROTEIN YTFB"/>
    <property type="match status" value="1"/>
</dbReference>
<keyword evidence="6" id="KW-0482">Metalloprotease</keyword>
<dbReference type="PANTHER" id="PTHR21666">
    <property type="entry name" value="PEPTIDASE-RELATED"/>
    <property type="match status" value="1"/>
</dbReference>
<keyword evidence="4" id="KW-0378">Hydrolase</keyword>
<evidence type="ECO:0000256" key="5">
    <source>
        <dbReference type="ARBA" id="ARBA00022833"/>
    </source>
</evidence>
<evidence type="ECO:0000256" key="1">
    <source>
        <dbReference type="ARBA" id="ARBA00001947"/>
    </source>
</evidence>
<feature type="region of interest" description="Disordered" evidence="7">
    <location>
        <begin position="278"/>
        <end position="364"/>
    </location>
</feature>
<keyword evidence="10" id="KW-1185">Reference proteome</keyword>
<dbReference type="RefSeq" id="WP_209381378.1">
    <property type="nucleotide sequence ID" value="NZ_JAGIZB010000025.1"/>
</dbReference>
<evidence type="ECO:0000256" key="2">
    <source>
        <dbReference type="ARBA" id="ARBA00022670"/>
    </source>
</evidence>
<keyword evidence="3" id="KW-0479">Metal-binding</keyword>
<accession>A0ABS4AJA5</accession>
<dbReference type="InterPro" id="IPR011055">
    <property type="entry name" value="Dup_hybrid_motif"/>
</dbReference>
<evidence type="ECO:0000256" key="7">
    <source>
        <dbReference type="SAM" id="MobiDB-lite"/>
    </source>
</evidence>
<dbReference type="CDD" id="cd12797">
    <property type="entry name" value="M23_peptidase"/>
    <property type="match status" value="1"/>
</dbReference>